<organism evidence="1">
    <name type="scientific">Medicago truncatula</name>
    <name type="common">Barrel medic</name>
    <name type="synonym">Medicago tribuloides</name>
    <dbReference type="NCBI Taxonomy" id="3880"/>
    <lineage>
        <taxon>Eukaryota</taxon>
        <taxon>Viridiplantae</taxon>
        <taxon>Streptophyta</taxon>
        <taxon>Embryophyta</taxon>
        <taxon>Tracheophyta</taxon>
        <taxon>Spermatophyta</taxon>
        <taxon>Magnoliopsida</taxon>
        <taxon>eudicotyledons</taxon>
        <taxon>Gunneridae</taxon>
        <taxon>Pentapetalae</taxon>
        <taxon>rosids</taxon>
        <taxon>fabids</taxon>
        <taxon>Fabales</taxon>
        <taxon>Fabaceae</taxon>
        <taxon>Papilionoideae</taxon>
        <taxon>50 kb inversion clade</taxon>
        <taxon>NPAAA clade</taxon>
        <taxon>Hologalegina</taxon>
        <taxon>IRL clade</taxon>
        <taxon>Trifolieae</taxon>
        <taxon>Medicago</taxon>
    </lineage>
</organism>
<proteinExistence type="evidence at transcript level"/>
<accession>I3S6W1</accession>
<dbReference type="EMBL" id="BT136208">
    <property type="protein sequence ID" value="AFK36003.1"/>
    <property type="molecule type" value="mRNA"/>
</dbReference>
<name>I3S6W1_MEDTR</name>
<dbReference type="AlphaFoldDB" id="I3S6W1"/>
<evidence type="ECO:0000313" key="1">
    <source>
        <dbReference type="EMBL" id="AFK36003.1"/>
    </source>
</evidence>
<sequence length="87" mass="10001">MYQLIHGEVTSTKVTTENEGAFFRIAIIYRVDLVSHEVRSLSSPMRSFKPLLFKEGQELVKIFLCISWIKFTVLGKFSGKTRCTDLL</sequence>
<protein>
    <submittedName>
        <fullName evidence="1">Uncharacterized protein</fullName>
    </submittedName>
</protein>
<reference evidence="1" key="1">
    <citation type="submission" date="2012-05" db="EMBL/GenBank/DDBJ databases">
        <authorList>
            <person name="Krishnakumar V."/>
            <person name="Cheung F."/>
            <person name="Xiao Y."/>
            <person name="Chan A."/>
            <person name="Moskal W.A."/>
            <person name="Town C.D."/>
        </authorList>
    </citation>
    <scope>NUCLEOTIDE SEQUENCE</scope>
</reference>